<dbReference type="InterPro" id="IPR018958">
    <property type="entry name" value="Knr4/Smi1-like_dom"/>
</dbReference>
<proteinExistence type="predicted"/>
<dbReference type="InterPro" id="IPR037883">
    <property type="entry name" value="Knr4/Smi1-like_sf"/>
</dbReference>
<dbReference type="Gene3D" id="3.40.1580.10">
    <property type="entry name" value="SMI1/KNR4-like"/>
    <property type="match status" value="1"/>
</dbReference>
<dbReference type="InterPro" id="IPR051873">
    <property type="entry name" value="KNR4/SMI1_regulator"/>
</dbReference>
<protein>
    <submittedName>
        <fullName evidence="2">SMI1/KNR4 family protein</fullName>
    </submittedName>
</protein>
<dbReference type="PANTHER" id="PTHR47432">
    <property type="entry name" value="CELL WALL ASSEMBLY REGULATOR SMI1"/>
    <property type="match status" value="1"/>
</dbReference>
<reference evidence="2" key="1">
    <citation type="submission" date="2022-09" db="EMBL/GenBank/DDBJ databases">
        <title>Intensive care unit water sources are persistently colonized with multi-drug resistant bacteria and are the site of extensive horizontal gene transfer of antibiotic resistance genes.</title>
        <authorList>
            <person name="Diorio-Toth L."/>
        </authorList>
    </citation>
    <scope>NUCLEOTIDE SEQUENCE</scope>
    <source>
        <strain evidence="2">GD04005</strain>
    </source>
</reference>
<dbReference type="SMART" id="SM00860">
    <property type="entry name" value="SMI1_KNR4"/>
    <property type="match status" value="1"/>
</dbReference>
<comment type="caution">
    <text evidence="2">The sequence shown here is derived from an EMBL/GenBank/DDBJ whole genome shotgun (WGS) entry which is preliminary data.</text>
</comment>
<dbReference type="Proteomes" id="UP001159329">
    <property type="component" value="Unassembled WGS sequence"/>
</dbReference>
<dbReference type="RefSeq" id="WP_279696274.1">
    <property type="nucleotide sequence ID" value="NZ_JAOEEO010000004.1"/>
</dbReference>
<evidence type="ECO:0000313" key="3">
    <source>
        <dbReference type="Proteomes" id="UP001159329"/>
    </source>
</evidence>
<evidence type="ECO:0000259" key="1">
    <source>
        <dbReference type="SMART" id="SM00860"/>
    </source>
</evidence>
<name>A0AA42I8Z6_9GAMM</name>
<dbReference type="AlphaFoldDB" id="A0AA42I8Z6"/>
<dbReference type="EMBL" id="JAOEEO010000004">
    <property type="protein sequence ID" value="MDH0564735.1"/>
    <property type="molecule type" value="Genomic_DNA"/>
</dbReference>
<organism evidence="2 3">
    <name type="scientific">Acinetobacter courvalinii</name>
    <dbReference type="NCBI Taxonomy" id="280147"/>
    <lineage>
        <taxon>Bacteria</taxon>
        <taxon>Pseudomonadati</taxon>
        <taxon>Pseudomonadota</taxon>
        <taxon>Gammaproteobacteria</taxon>
        <taxon>Moraxellales</taxon>
        <taxon>Moraxellaceae</taxon>
        <taxon>Acinetobacter</taxon>
    </lineage>
</organism>
<sequence>MLSIDLNDQGLSINGQIWNFPIPIKAFCSSLGTYRKVTTAYQHNYLWDNEGLVAYSKNDDFIEDITLLLNPEKYDHQPKSAFAGQVSFYKKALIDYYKAHPEKRVALYIGDDKHSLIAQNISVSLYLKDPYSFICFKSYQAPTIPLPLKLDTSFEYYSSLWVNWLYAIQSYVPSYNRFYNLTYGIQQHDIDDQQSLFEGKLPASLINFYKVHNVYWDAVTSVFQFHVNGWGYDLLPFSKLHNEWENIMDLHEEFDSEEYSSCLEDYDVKVKAIGYSNPSWIPFAEGRNGDYLVIDLDPNETGKVGQIIELQNEAWSRIVFYDSLEQLLESTIQQLNTGNDTRYEWIQSKKDDD</sequence>
<feature type="domain" description="Knr4/Smi1-like" evidence="1">
    <location>
        <begin position="184"/>
        <end position="330"/>
    </location>
</feature>
<evidence type="ECO:0000313" key="2">
    <source>
        <dbReference type="EMBL" id="MDH0564735.1"/>
    </source>
</evidence>
<dbReference type="Pfam" id="PF24880">
    <property type="entry name" value="DUF7738"/>
    <property type="match status" value="1"/>
</dbReference>
<dbReference type="Pfam" id="PF09346">
    <property type="entry name" value="SMI1_KNR4"/>
    <property type="match status" value="1"/>
</dbReference>
<dbReference type="InterPro" id="IPR056640">
    <property type="entry name" value="DUF7738"/>
</dbReference>
<gene>
    <name evidence="2" type="ORF">N7644_13745</name>
</gene>
<dbReference type="SUPFAM" id="SSF160631">
    <property type="entry name" value="SMI1/KNR4-like"/>
    <property type="match status" value="1"/>
</dbReference>
<accession>A0AA42I8Z6</accession>
<dbReference type="PANTHER" id="PTHR47432:SF1">
    <property type="entry name" value="CELL WALL ASSEMBLY REGULATOR SMI1"/>
    <property type="match status" value="1"/>
</dbReference>